<evidence type="ECO:0000313" key="10">
    <source>
        <dbReference type="EMBL" id="QOV89456.1"/>
    </source>
</evidence>
<evidence type="ECO:0000256" key="1">
    <source>
        <dbReference type="ARBA" id="ARBA00004651"/>
    </source>
</evidence>
<dbReference type="AlphaFoldDB" id="A0A7M2WVH0"/>
<dbReference type="NCBIfam" id="NF003007">
    <property type="entry name" value="PRK03818.1"/>
    <property type="match status" value="1"/>
</dbReference>
<gene>
    <name evidence="10" type="ORF">IPV69_25205</name>
</gene>
<comment type="subcellular location">
    <subcellularLocation>
        <location evidence="1">Cell membrane</location>
        <topology evidence="1">Multi-pass membrane protein</topology>
    </subcellularLocation>
</comment>
<feature type="transmembrane region" description="Helical" evidence="8">
    <location>
        <begin position="167"/>
        <end position="188"/>
    </location>
</feature>
<proteinExistence type="inferred from homology"/>
<evidence type="ECO:0000256" key="5">
    <source>
        <dbReference type="ARBA" id="ARBA00022692"/>
    </source>
</evidence>
<feature type="transmembrane region" description="Helical" evidence="8">
    <location>
        <begin position="104"/>
        <end position="127"/>
    </location>
</feature>
<feature type="transmembrane region" description="Helical" evidence="8">
    <location>
        <begin position="17"/>
        <end position="37"/>
    </location>
</feature>
<keyword evidence="6 8" id="KW-1133">Transmembrane helix</keyword>
<keyword evidence="5 8" id="KW-0812">Transmembrane</keyword>
<evidence type="ECO:0000256" key="3">
    <source>
        <dbReference type="ARBA" id="ARBA00022448"/>
    </source>
</evidence>
<dbReference type="InterPro" id="IPR006037">
    <property type="entry name" value="RCK_C"/>
</dbReference>
<keyword evidence="11" id="KW-1185">Reference proteome</keyword>
<organism evidence="10 11">
    <name type="scientific">Humisphaera borealis</name>
    <dbReference type="NCBI Taxonomy" id="2807512"/>
    <lineage>
        <taxon>Bacteria</taxon>
        <taxon>Pseudomonadati</taxon>
        <taxon>Planctomycetota</taxon>
        <taxon>Phycisphaerae</taxon>
        <taxon>Tepidisphaerales</taxon>
        <taxon>Tepidisphaeraceae</taxon>
        <taxon>Humisphaera</taxon>
    </lineage>
</organism>
<dbReference type="NCBIfam" id="TIGR01625">
    <property type="entry name" value="YidE_YbjL_dupl"/>
    <property type="match status" value="2"/>
</dbReference>
<dbReference type="PANTHER" id="PTHR30445:SF3">
    <property type="entry name" value="TRANSPORT PROTEIN YIDE-RELATED"/>
    <property type="match status" value="1"/>
</dbReference>
<dbReference type="InterPro" id="IPR006512">
    <property type="entry name" value="YidE_YbjL"/>
</dbReference>
<evidence type="ECO:0000259" key="9">
    <source>
        <dbReference type="PROSITE" id="PS51202"/>
    </source>
</evidence>
<protein>
    <submittedName>
        <fullName evidence="10">Putative transporter</fullName>
    </submittedName>
</protein>
<feature type="transmembrane region" description="Helical" evidence="8">
    <location>
        <begin position="382"/>
        <end position="402"/>
    </location>
</feature>
<dbReference type="PANTHER" id="PTHR30445">
    <property type="entry name" value="K(+)_H(+) ANTIPORTER SUBUNIT KHTT"/>
    <property type="match status" value="1"/>
</dbReference>
<keyword evidence="7 8" id="KW-0472">Membrane</keyword>
<feature type="transmembrane region" description="Helical" evidence="8">
    <location>
        <begin position="475"/>
        <end position="496"/>
    </location>
</feature>
<feature type="transmembrane region" description="Helical" evidence="8">
    <location>
        <begin position="44"/>
        <end position="61"/>
    </location>
</feature>
<comment type="similarity">
    <text evidence="2">Belongs to the AAE transporter (TC 2.A.81) family.</text>
</comment>
<evidence type="ECO:0000256" key="2">
    <source>
        <dbReference type="ARBA" id="ARBA00009854"/>
    </source>
</evidence>
<feature type="domain" description="RCK C-terminal" evidence="9">
    <location>
        <begin position="200"/>
        <end position="287"/>
    </location>
</feature>
<evidence type="ECO:0000313" key="11">
    <source>
        <dbReference type="Proteomes" id="UP000593765"/>
    </source>
</evidence>
<keyword evidence="3" id="KW-0813">Transport</keyword>
<keyword evidence="4" id="KW-1003">Cell membrane</keyword>
<dbReference type="GO" id="GO:0005886">
    <property type="term" value="C:plasma membrane"/>
    <property type="evidence" value="ECO:0007669"/>
    <property type="project" value="UniProtKB-SubCell"/>
</dbReference>
<dbReference type="GO" id="GO:0006813">
    <property type="term" value="P:potassium ion transport"/>
    <property type="evidence" value="ECO:0007669"/>
    <property type="project" value="InterPro"/>
</dbReference>
<dbReference type="PROSITE" id="PS51202">
    <property type="entry name" value="RCK_C"/>
    <property type="match status" value="2"/>
</dbReference>
<feature type="transmembrane region" description="Helical" evidence="8">
    <location>
        <begin position="76"/>
        <end position="97"/>
    </location>
</feature>
<dbReference type="Proteomes" id="UP000593765">
    <property type="component" value="Chromosome"/>
</dbReference>
<dbReference type="InterPro" id="IPR050144">
    <property type="entry name" value="AAE_transporter"/>
</dbReference>
<dbReference type="KEGG" id="hbs:IPV69_25205"/>
<feature type="transmembrane region" description="Helical" evidence="8">
    <location>
        <begin position="414"/>
        <end position="436"/>
    </location>
</feature>
<dbReference type="Pfam" id="PF02080">
    <property type="entry name" value="TrkA_C"/>
    <property type="match status" value="1"/>
</dbReference>
<name>A0A7M2WVH0_9BACT</name>
<evidence type="ECO:0000256" key="6">
    <source>
        <dbReference type="ARBA" id="ARBA00022989"/>
    </source>
</evidence>
<dbReference type="GO" id="GO:0008324">
    <property type="term" value="F:monoatomic cation transmembrane transporter activity"/>
    <property type="evidence" value="ECO:0007669"/>
    <property type="project" value="InterPro"/>
</dbReference>
<dbReference type="RefSeq" id="WP_206292496.1">
    <property type="nucleotide sequence ID" value="NZ_CP063458.1"/>
</dbReference>
<feature type="domain" description="RCK C-terminal" evidence="9">
    <location>
        <begin position="288"/>
        <end position="373"/>
    </location>
</feature>
<feature type="transmembrane region" description="Helical" evidence="8">
    <location>
        <begin position="448"/>
        <end position="469"/>
    </location>
</feature>
<evidence type="ECO:0000256" key="7">
    <source>
        <dbReference type="ARBA" id="ARBA00023136"/>
    </source>
</evidence>
<dbReference type="Gene3D" id="3.30.70.1450">
    <property type="entry name" value="Regulator of K+ conductance, C-terminal domain"/>
    <property type="match status" value="1"/>
</dbReference>
<sequence length="560" mass="58864">MHVFRDWFFSLLKPESVALTVFALCVVAVLGLALGALRFRGVSLGIGGVLFAGLTFGHWLGDKALSEQVIEFSRDFGLILFVYTIGAQAGPGFLASLRKQGLPLNVAAASIVLLGVLLTIVVCKVGGVPMESAVGLFAGGTTNTPSLAAAGQALREAKGFSSSSSAVAGYAIAYPFGIVGIILTMLLFRSIFKIDLDREAKIIAERNPPAPPLSRVALEVTNPNIDGRALLQIPVADRGEVVISRILHKVDGVVRIAYPETVVLQGDILLAVGPPDAVEDLKMVVGGESTVDLVSASKQFAMKTILITRKEVLGRTVDELNLDHRYGLRATRVRRGDVELPPSPGVRLQFGDVLTVVGEEESAKAASQHLGNSVKQLNHPQVVPIFIGIALGVILGSIPVAFPGLPAPVKLGLAGGPLAAALILSRLGHLGPLVWYMPQSANLALRELGICLFLASVGVKSGGHFFHTLTDGPGLYWLACGAVITAVPLLLVGFVARSWMKLDFMSLCGLLAGSMTDPPALQFAGAVTQSESPGIAYAAVYPLVMLMRVLAAQVLVLAFV</sequence>
<accession>A0A7M2WVH0</accession>
<dbReference type="EMBL" id="CP063458">
    <property type="protein sequence ID" value="QOV89456.1"/>
    <property type="molecule type" value="Genomic_DNA"/>
</dbReference>
<dbReference type="Pfam" id="PF06826">
    <property type="entry name" value="Asp-Al_Ex"/>
    <property type="match status" value="2"/>
</dbReference>
<evidence type="ECO:0000256" key="4">
    <source>
        <dbReference type="ARBA" id="ARBA00022475"/>
    </source>
</evidence>
<reference evidence="10 11" key="1">
    <citation type="submission" date="2020-10" db="EMBL/GenBank/DDBJ databases">
        <title>Wide distribution of Phycisphaera-like planctomycetes from WD2101 soil group in peatlands and genome analysis of the first cultivated representative.</title>
        <authorList>
            <person name="Dedysh S.N."/>
            <person name="Beletsky A.V."/>
            <person name="Ivanova A."/>
            <person name="Kulichevskaya I.S."/>
            <person name="Suzina N.E."/>
            <person name="Philippov D.A."/>
            <person name="Rakitin A.L."/>
            <person name="Mardanov A.V."/>
            <person name="Ravin N.V."/>
        </authorList>
    </citation>
    <scope>NUCLEOTIDE SEQUENCE [LARGE SCALE GENOMIC DNA]</scope>
    <source>
        <strain evidence="10 11">M1803</strain>
    </source>
</reference>
<feature type="transmembrane region" description="Helical" evidence="8">
    <location>
        <begin position="535"/>
        <end position="559"/>
    </location>
</feature>
<dbReference type="SUPFAM" id="SSF116726">
    <property type="entry name" value="TrkA C-terminal domain-like"/>
    <property type="match status" value="2"/>
</dbReference>
<dbReference type="InterPro" id="IPR036721">
    <property type="entry name" value="RCK_C_sf"/>
</dbReference>
<evidence type="ECO:0000256" key="8">
    <source>
        <dbReference type="SAM" id="Phobius"/>
    </source>
</evidence>